<dbReference type="EMBL" id="LAZR01000351">
    <property type="protein sequence ID" value="KKN73024.1"/>
    <property type="molecule type" value="Genomic_DNA"/>
</dbReference>
<dbReference type="AlphaFoldDB" id="A0A0F9T189"/>
<gene>
    <name evidence="1" type="ORF">LCGC14_0404590</name>
</gene>
<evidence type="ECO:0000313" key="1">
    <source>
        <dbReference type="EMBL" id="KKN73024.1"/>
    </source>
</evidence>
<proteinExistence type="predicted"/>
<name>A0A0F9T189_9ZZZZ</name>
<comment type="caution">
    <text evidence="1">The sequence shown here is derived from an EMBL/GenBank/DDBJ whole genome shotgun (WGS) entry which is preliminary data.</text>
</comment>
<protein>
    <submittedName>
        <fullName evidence="1">Uncharacterized protein</fullName>
    </submittedName>
</protein>
<sequence>MNSESIPKTEDSGISDIVSELLKHTDSKESFDFISDLLLTSLNIYQKKFSVESTPIFKEKEFGETERRKNLDMKHETCDSITEYLTISNEIHSVLLHCPDLTKNQKLDYCESQRYFMKMYMKEIVTKLQLKKI</sequence>
<accession>A0A0F9T189</accession>
<organism evidence="1">
    <name type="scientific">marine sediment metagenome</name>
    <dbReference type="NCBI Taxonomy" id="412755"/>
    <lineage>
        <taxon>unclassified sequences</taxon>
        <taxon>metagenomes</taxon>
        <taxon>ecological metagenomes</taxon>
    </lineage>
</organism>
<reference evidence="1" key="1">
    <citation type="journal article" date="2015" name="Nature">
        <title>Complex archaea that bridge the gap between prokaryotes and eukaryotes.</title>
        <authorList>
            <person name="Spang A."/>
            <person name="Saw J.H."/>
            <person name="Jorgensen S.L."/>
            <person name="Zaremba-Niedzwiedzka K."/>
            <person name="Martijn J."/>
            <person name="Lind A.E."/>
            <person name="van Eijk R."/>
            <person name="Schleper C."/>
            <person name="Guy L."/>
            <person name="Ettema T.J."/>
        </authorList>
    </citation>
    <scope>NUCLEOTIDE SEQUENCE</scope>
</reference>